<sequence length="138" mass="15774">MDDLIIDDVEAEEELRRQEEEDMELALQRSLEDSRRGGPSKNRSRVAGGKDLQSLDDEIEDVERKISSLQGLLKALKKERDQKIREIHRAEATPFFDHGEEVTAGTVDYNGEFEWSGALHDKLMTVFGFDSFRSCQEG</sequence>
<reference evidence="2 3" key="1">
    <citation type="journal article" date="2015" name="Sci. Rep.">
        <title>Chromosome-level genome map provides insights into diverse defense mechanisms in the medicinal fungus Ganoderma sinense.</title>
        <authorList>
            <person name="Zhu Y."/>
            <person name="Xu J."/>
            <person name="Sun C."/>
            <person name="Zhou S."/>
            <person name="Xu H."/>
            <person name="Nelson D.R."/>
            <person name="Qian J."/>
            <person name="Song J."/>
            <person name="Luo H."/>
            <person name="Xiang L."/>
            <person name="Li Y."/>
            <person name="Xu Z."/>
            <person name="Ji A."/>
            <person name="Wang L."/>
            <person name="Lu S."/>
            <person name="Hayward A."/>
            <person name="Sun W."/>
            <person name="Li X."/>
            <person name="Schwartz D.C."/>
            <person name="Wang Y."/>
            <person name="Chen S."/>
        </authorList>
    </citation>
    <scope>NUCLEOTIDE SEQUENCE [LARGE SCALE GENOMIC DNA]</scope>
    <source>
        <strain evidence="2 3">ZZ0214-1</strain>
    </source>
</reference>
<organism evidence="2 3">
    <name type="scientific">Ganoderma sinense ZZ0214-1</name>
    <dbReference type="NCBI Taxonomy" id="1077348"/>
    <lineage>
        <taxon>Eukaryota</taxon>
        <taxon>Fungi</taxon>
        <taxon>Dikarya</taxon>
        <taxon>Basidiomycota</taxon>
        <taxon>Agaricomycotina</taxon>
        <taxon>Agaricomycetes</taxon>
        <taxon>Polyporales</taxon>
        <taxon>Polyporaceae</taxon>
        <taxon>Ganoderma</taxon>
    </lineage>
</organism>
<proteinExistence type="predicted"/>
<dbReference type="Proteomes" id="UP000230002">
    <property type="component" value="Unassembled WGS sequence"/>
</dbReference>
<protein>
    <submittedName>
        <fullName evidence="2">Uncharacterized protein</fullName>
    </submittedName>
</protein>
<dbReference type="STRING" id="1077348.A0A2G8S3C9"/>
<evidence type="ECO:0000256" key="1">
    <source>
        <dbReference type="SAM" id="MobiDB-lite"/>
    </source>
</evidence>
<accession>A0A2G8S3C9</accession>
<dbReference type="EMBL" id="AYKW01000026">
    <property type="protein sequence ID" value="PIL28262.1"/>
    <property type="molecule type" value="Genomic_DNA"/>
</dbReference>
<keyword evidence="3" id="KW-1185">Reference proteome</keyword>
<name>A0A2G8S3C9_9APHY</name>
<evidence type="ECO:0000313" key="3">
    <source>
        <dbReference type="Proteomes" id="UP000230002"/>
    </source>
</evidence>
<evidence type="ECO:0000313" key="2">
    <source>
        <dbReference type="EMBL" id="PIL28262.1"/>
    </source>
</evidence>
<comment type="caution">
    <text evidence="2">The sequence shown here is derived from an EMBL/GenBank/DDBJ whole genome shotgun (WGS) entry which is preliminary data.</text>
</comment>
<gene>
    <name evidence="2" type="ORF">GSI_09674</name>
</gene>
<dbReference type="AlphaFoldDB" id="A0A2G8S3C9"/>
<feature type="region of interest" description="Disordered" evidence="1">
    <location>
        <begin position="1"/>
        <end position="54"/>
    </location>
</feature>
<feature type="compositionally biased region" description="Acidic residues" evidence="1">
    <location>
        <begin position="1"/>
        <end position="13"/>
    </location>
</feature>